<accession>F6B651</accession>
<dbReference type="eggNOG" id="ENOG5031XS8">
    <property type="taxonomic scope" value="Bacteria"/>
</dbReference>
<proteinExistence type="predicted"/>
<feature type="compositionally biased region" description="Basic residues" evidence="1">
    <location>
        <begin position="218"/>
        <end position="232"/>
    </location>
</feature>
<evidence type="ECO:0000313" key="3">
    <source>
        <dbReference type="Proteomes" id="UP000009226"/>
    </source>
</evidence>
<organism evidence="2 3">
    <name type="scientific">Desulfotomaculum nigrificans (strain DSM 14880 / VKM B-2319 / CO-1-SRB)</name>
    <name type="common">Desulfotomaculum carboxydivorans</name>
    <dbReference type="NCBI Taxonomy" id="868595"/>
    <lineage>
        <taxon>Bacteria</taxon>
        <taxon>Bacillati</taxon>
        <taxon>Bacillota</taxon>
        <taxon>Clostridia</taxon>
        <taxon>Eubacteriales</taxon>
        <taxon>Desulfotomaculaceae</taxon>
        <taxon>Desulfotomaculum</taxon>
    </lineage>
</organism>
<evidence type="ECO:0000313" key="2">
    <source>
        <dbReference type="EMBL" id="AEF95474.1"/>
    </source>
</evidence>
<dbReference type="Proteomes" id="UP000009226">
    <property type="component" value="Chromosome"/>
</dbReference>
<reference evidence="2 3" key="1">
    <citation type="submission" date="2011-05" db="EMBL/GenBank/DDBJ databases">
        <title>Complete sequence of Desulfotomaculum carboxydivorans CO-1-SRB.</title>
        <authorList>
            <consortium name="US DOE Joint Genome Institute"/>
            <person name="Lucas S."/>
            <person name="Han J."/>
            <person name="Lapidus A."/>
            <person name="Cheng J.-F."/>
            <person name="Goodwin L."/>
            <person name="Pitluck S."/>
            <person name="Peters L."/>
            <person name="Mikhailova N."/>
            <person name="Lu M."/>
            <person name="Han C."/>
            <person name="Tapia R."/>
            <person name="Land M."/>
            <person name="Hauser L."/>
            <person name="Kyrpides N."/>
            <person name="Ivanova N."/>
            <person name="Pagani I."/>
            <person name="Stams A."/>
            <person name="Plugge C."/>
            <person name="Muyzer G."/>
            <person name="Kuever J."/>
            <person name="Parshina S."/>
            <person name="Ivanova A."/>
            <person name="Nazina T."/>
            <person name="Woyke T."/>
        </authorList>
    </citation>
    <scope>NUCLEOTIDE SEQUENCE [LARGE SCALE GENOMIC DNA]</scope>
    <source>
        <strain evidence="3">DSM 14880 / VKM B-2319 / CO-1-SRB</strain>
    </source>
</reference>
<gene>
    <name evidence="2" type="ordered locus">Desca_2656</name>
</gene>
<keyword evidence="3" id="KW-1185">Reference proteome</keyword>
<evidence type="ECO:0000256" key="1">
    <source>
        <dbReference type="SAM" id="MobiDB-lite"/>
    </source>
</evidence>
<feature type="region of interest" description="Disordered" evidence="1">
    <location>
        <begin position="212"/>
        <end position="232"/>
    </location>
</feature>
<dbReference type="KEGG" id="dca:Desca_2656"/>
<sequence length="232" mass="26104">MLFNTVATLAIRCPECGALEFHNLSRFALSGRGNIRVKCSCGSFSLGLVRKKPHSYWLQIPCVLCETKHLREISGASLWSGKTVYLTCPESGLELGFIGRAEEVKKLAQTLDSGLETLIEDMLSDEDFNNPDVMHEVMQRLQDIADNGGLFCRCGNDRIEVDVFLDRLELHCPECDSVNIIYAETEEDLKIIQEVDTIELAQNGFKCLDSFSSSTTKTSKKTRRKRNRQSKT</sequence>
<name>F6B651_DESCC</name>
<dbReference type="STRING" id="868595.Desca_2656"/>
<dbReference type="RefSeq" id="WP_003542718.1">
    <property type="nucleotide sequence ID" value="NC_015565.1"/>
</dbReference>
<dbReference type="HOGENOM" id="CLU_112839_0_0_9"/>
<dbReference type="EMBL" id="CP002736">
    <property type="protein sequence ID" value="AEF95474.1"/>
    <property type="molecule type" value="Genomic_DNA"/>
</dbReference>
<dbReference type="AlphaFoldDB" id="F6B651"/>
<protein>
    <submittedName>
        <fullName evidence="2">Uncharacterized protein</fullName>
    </submittedName>
</protein>